<dbReference type="AlphaFoldDB" id="A0A2S7IP62"/>
<dbReference type="InterPro" id="IPR050330">
    <property type="entry name" value="Bact_OuterMem_StrucFunc"/>
</dbReference>
<feature type="transmembrane region" description="Helical" evidence="6">
    <location>
        <begin position="7"/>
        <end position="24"/>
    </location>
</feature>
<name>A0A2S7IP62_9BACT</name>
<dbReference type="InterPro" id="IPR036737">
    <property type="entry name" value="OmpA-like_sf"/>
</dbReference>
<feature type="domain" description="OmpA-like" evidence="7">
    <location>
        <begin position="216"/>
        <end position="335"/>
    </location>
</feature>
<dbReference type="InterPro" id="IPR006665">
    <property type="entry name" value="OmpA-like"/>
</dbReference>
<evidence type="ECO:0000313" key="8">
    <source>
        <dbReference type="EMBL" id="PQA59482.1"/>
    </source>
</evidence>
<protein>
    <submittedName>
        <fullName evidence="8">Flagellar motor protein MotB</fullName>
    </submittedName>
</protein>
<accession>A0A2S7IP62</accession>
<evidence type="ECO:0000256" key="6">
    <source>
        <dbReference type="SAM" id="Phobius"/>
    </source>
</evidence>
<keyword evidence="8" id="KW-0969">Cilium</keyword>
<dbReference type="RefSeq" id="WP_104711004.1">
    <property type="nucleotide sequence ID" value="NZ_PTRA01000001.1"/>
</dbReference>
<proteinExistence type="predicted"/>
<evidence type="ECO:0000256" key="5">
    <source>
        <dbReference type="SAM" id="MobiDB-lite"/>
    </source>
</evidence>
<dbReference type="SUPFAM" id="SSF103088">
    <property type="entry name" value="OmpA-like"/>
    <property type="match status" value="2"/>
</dbReference>
<keyword evidence="6" id="KW-1133">Transmembrane helix</keyword>
<dbReference type="InterPro" id="IPR006664">
    <property type="entry name" value="OMP_bac"/>
</dbReference>
<comment type="caution">
    <text evidence="8">The sequence shown here is derived from an EMBL/GenBank/DDBJ whole genome shotgun (WGS) entry which is preliminary data.</text>
</comment>
<dbReference type="PRINTS" id="PR01021">
    <property type="entry name" value="OMPADOMAIN"/>
</dbReference>
<evidence type="ECO:0000256" key="3">
    <source>
        <dbReference type="ARBA" id="ARBA00023237"/>
    </source>
</evidence>
<dbReference type="EMBL" id="PTRA01000001">
    <property type="protein sequence ID" value="PQA59482.1"/>
    <property type="molecule type" value="Genomic_DNA"/>
</dbReference>
<dbReference type="PROSITE" id="PS51123">
    <property type="entry name" value="OMPA_2"/>
    <property type="match status" value="1"/>
</dbReference>
<dbReference type="PANTHER" id="PTHR30329:SF21">
    <property type="entry name" value="LIPOPROTEIN YIAD-RELATED"/>
    <property type="match status" value="1"/>
</dbReference>
<dbReference type="PANTHER" id="PTHR30329">
    <property type="entry name" value="STATOR ELEMENT OF FLAGELLAR MOTOR COMPLEX"/>
    <property type="match status" value="1"/>
</dbReference>
<dbReference type="GO" id="GO:0009279">
    <property type="term" value="C:cell outer membrane"/>
    <property type="evidence" value="ECO:0007669"/>
    <property type="project" value="UniProtKB-SubCell"/>
</dbReference>
<feature type="compositionally biased region" description="Low complexity" evidence="5">
    <location>
        <begin position="182"/>
        <end position="191"/>
    </location>
</feature>
<organism evidence="8 9">
    <name type="scientific">Siphonobacter curvatus</name>
    <dbReference type="NCBI Taxonomy" id="2094562"/>
    <lineage>
        <taxon>Bacteria</taxon>
        <taxon>Pseudomonadati</taxon>
        <taxon>Bacteroidota</taxon>
        <taxon>Cytophagia</taxon>
        <taxon>Cytophagales</taxon>
        <taxon>Cytophagaceae</taxon>
        <taxon>Siphonobacter</taxon>
    </lineage>
</organism>
<dbReference type="OrthoDB" id="9763897at2"/>
<keyword evidence="8" id="KW-0966">Cell projection</keyword>
<gene>
    <name evidence="8" type="ORF">C5O19_07500</name>
</gene>
<reference evidence="9" key="1">
    <citation type="submission" date="2018-02" db="EMBL/GenBank/DDBJ databases">
        <title>Genome sequencing of Solimonas sp. HR-BB.</title>
        <authorList>
            <person name="Lee Y."/>
            <person name="Jeon C.O."/>
        </authorList>
    </citation>
    <scope>NUCLEOTIDE SEQUENCE [LARGE SCALE GENOMIC DNA]</scope>
    <source>
        <strain evidence="9">HR-U</strain>
    </source>
</reference>
<feature type="region of interest" description="Disordered" evidence="5">
    <location>
        <begin position="180"/>
        <end position="202"/>
    </location>
</feature>
<dbReference type="Proteomes" id="UP000239590">
    <property type="component" value="Unassembled WGS sequence"/>
</dbReference>
<evidence type="ECO:0000259" key="7">
    <source>
        <dbReference type="PROSITE" id="PS51123"/>
    </source>
</evidence>
<evidence type="ECO:0000256" key="2">
    <source>
        <dbReference type="ARBA" id="ARBA00023136"/>
    </source>
</evidence>
<comment type="subcellular location">
    <subcellularLocation>
        <location evidence="1">Cell outer membrane</location>
    </subcellularLocation>
</comment>
<dbReference type="Pfam" id="PF00691">
    <property type="entry name" value="OmpA"/>
    <property type="match status" value="2"/>
</dbReference>
<evidence type="ECO:0000313" key="9">
    <source>
        <dbReference type="Proteomes" id="UP000239590"/>
    </source>
</evidence>
<dbReference type="CDD" id="cd07185">
    <property type="entry name" value="OmpA_C-like"/>
    <property type="match status" value="1"/>
</dbReference>
<keyword evidence="8" id="KW-0282">Flagellum</keyword>
<dbReference type="Gene3D" id="3.30.1330.60">
    <property type="entry name" value="OmpA-like domain"/>
    <property type="match status" value="2"/>
</dbReference>
<evidence type="ECO:0000256" key="1">
    <source>
        <dbReference type="ARBA" id="ARBA00004442"/>
    </source>
</evidence>
<keyword evidence="6" id="KW-0812">Transmembrane</keyword>
<evidence type="ECO:0000256" key="4">
    <source>
        <dbReference type="PROSITE-ProRule" id="PRU00473"/>
    </source>
</evidence>
<sequence>MSIAKTLTWLVLIGWIAGGTYWHVCQIKQLCDGNPKPLTKTESSEAFISPALDIQDGSHFHVTSENNLSFGRSNGRVVTGAVEPQLQALAGYLKQNPKKILTVTGFYSSIEENNTSFPTLGQARADAIRQYFVKAGVPQPQVRIDAKQLDLAFSPADSIYGAGFAFAGATELPNTVAETSLAEPAVSEPATPESPEPAPVLRAPKGQTEEELAAAATYEGIFKPMDLYFPLSSNQFIRTKDNDKFFEEAKKYLKQHPDKRLTLIGHTDSEGPDDHNLRLSKSRAEAVKKQFIRKGIKSEQLVTDGKGETQPIADNALPAGRKANRRVTIVVQEQKM</sequence>
<keyword evidence="2 4" id="KW-0472">Membrane</keyword>
<keyword evidence="9" id="KW-1185">Reference proteome</keyword>
<keyword evidence="3" id="KW-0998">Cell outer membrane</keyword>